<dbReference type="PANTHER" id="PTHR35011">
    <property type="entry name" value="2,3-DIKETO-L-GULONATE TRAP TRANSPORTER SMALL PERMEASE PROTEIN YIAM"/>
    <property type="match status" value="1"/>
</dbReference>
<evidence type="ECO:0000256" key="1">
    <source>
        <dbReference type="ARBA" id="ARBA00004429"/>
    </source>
</evidence>
<accession>A0AB38YGD1</accession>
<comment type="subunit">
    <text evidence="9">The complex comprises the extracytoplasmic solute receptor protein and the two transmembrane proteins.</text>
</comment>
<evidence type="ECO:0000256" key="9">
    <source>
        <dbReference type="RuleBase" id="RU369079"/>
    </source>
</evidence>
<gene>
    <name evidence="11" type="ORF">NFC81_00485</name>
</gene>
<dbReference type="GO" id="GO:0022857">
    <property type="term" value="F:transmembrane transporter activity"/>
    <property type="evidence" value="ECO:0007669"/>
    <property type="project" value="UniProtKB-UniRule"/>
</dbReference>
<dbReference type="AlphaFoldDB" id="A0AB38YGD1"/>
<comment type="function">
    <text evidence="9">Part of the tripartite ATP-independent periplasmic (TRAP) transport system.</text>
</comment>
<evidence type="ECO:0000256" key="6">
    <source>
        <dbReference type="ARBA" id="ARBA00022989"/>
    </source>
</evidence>
<evidence type="ECO:0000313" key="11">
    <source>
        <dbReference type="EMBL" id="WLD58285.1"/>
    </source>
</evidence>
<reference evidence="11" key="1">
    <citation type="submission" date="2022-07" db="EMBL/GenBank/DDBJ databases">
        <title>Complete genome sequence of Salinispirillum sp. LH10-3-1 capable of multiple carbohydrate inversion isolated from a soda lake.</title>
        <authorList>
            <person name="Liu J."/>
            <person name="Zhai Y."/>
            <person name="Zhang H."/>
            <person name="Yang H."/>
            <person name="Qu J."/>
            <person name="Li J."/>
        </authorList>
    </citation>
    <scope>NUCLEOTIDE SEQUENCE</scope>
    <source>
        <strain evidence="11">LH 10-3-1</strain>
    </source>
</reference>
<protein>
    <recommendedName>
        <fullName evidence="9">TRAP transporter small permease protein</fullName>
    </recommendedName>
</protein>
<evidence type="ECO:0000256" key="5">
    <source>
        <dbReference type="ARBA" id="ARBA00022692"/>
    </source>
</evidence>
<evidence type="ECO:0000256" key="4">
    <source>
        <dbReference type="ARBA" id="ARBA00022519"/>
    </source>
</evidence>
<feature type="transmembrane region" description="Helical" evidence="9">
    <location>
        <begin position="134"/>
        <end position="158"/>
    </location>
</feature>
<keyword evidence="7 9" id="KW-0472">Membrane</keyword>
<evidence type="ECO:0000256" key="2">
    <source>
        <dbReference type="ARBA" id="ARBA00022448"/>
    </source>
</evidence>
<keyword evidence="4 9" id="KW-0997">Cell inner membrane</keyword>
<feature type="transmembrane region" description="Helical" evidence="9">
    <location>
        <begin position="92"/>
        <end position="114"/>
    </location>
</feature>
<name>A0AB38YGD1_9GAMM</name>
<dbReference type="InterPro" id="IPR007387">
    <property type="entry name" value="TRAP_DctQ"/>
</dbReference>
<evidence type="ECO:0000256" key="8">
    <source>
        <dbReference type="ARBA" id="ARBA00038436"/>
    </source>
</evidence>
<dbReference type="EMBL" id="CP101717">
    <property type="protein sequence ID" value="WLD58285.1"/>
    <property type="molecule type" value="Genomic_DNA"/>
</dbReference>
<evidence type="ECO:0000256" key="7">
    <source>
        <dbReference type="ARBA" id="ARBA00023136"/>
    </source>
</evidence>
<dbReference type="Pfam" id="PF04290">
    <property type="entry name" value="DctQ"/>
    <property type="match status" value="1"/>
</dbReference>
<keyword evidence="6 9" id="KW-1133">Transmembrane helix</keyword>
<comment type="subcellular location">
    <subcellularLocation>
        <location evidence="1 9">Cell inner membrane</location>
        <topology evidence="1 9">Multi-pass membrane protein</topology>
    </subcellularLocation>
</comment>
<evidence type="ECO:0000256" key="3">
    <source>
        <dbReference type="ARBA" id="ARBA00022475"/>
    </source>
</evidence>
<keyword evidence="2 9" id="KW-0813">Transport</keyword>
<feature type="transmembrane region" description="Helical" evidence="9">
    <location>
        <begin position="53"/>
        <end position="71"/>
    </location>
</feature>
<dbReference type="RefSeq" id="WP_304995571.1">
    <property type="nucleotide sequence ID" value="NZ_CP101717.1"/>
</dbReference>
<dbReference type="PANTHER" id="PTHR35011:SF4">
    <property type="entry name" value="SLL1102 PROTEIN"/>
    <property type="match status" value="1"/>
</dbReference>
<dbReference type="GO" id="GO:0005886">
    <property type="term" value="C:plasma membrane"/>
    <property type="evidence" value="ECO:0007669"/>
    <property type="project" value="UniProtKB-SubCell"/>
</dbReference>
<keyword evidence="3" id="KW-1003">Cell membrane</keyword>
<organism evidence="11">
    <name type="scientific">Salinispirillum sp. LH 10-3-1</name>
    <dbReference type="NCBI Taxonomy" id="2952525"/>
    <lineage>
        <taxon>Bacteria</taxon>
        <taxon>Pseudomonadati</taxon>
        <taxon>Pseudomonadota</taxon>
        <taxon>Gammaproteobacteria</taxon>
        <taxon>Oceanospirillales</taxon>
        <taxon>Saccharospirillaceae</taxon>
        <taxon>Salinispirillum</taxon>
    </lineage>
</organism>
<sequence length="182" mass="20899">MRILSLLIRAICRFNQGLGYILSWFTLGIVLVCFTVVVLRYFFAIGFVWMQDLFVWLNGVMFMGIAGYTLMQGQHVRVDIFYRPATVKRKALIDLIGSFVFIAPFVYTIIYYALPYVRRSWRLLEGSANYGGMPGLYIVKSFIIVFAVVIALQAIAMVCRSILILLNRDDLVPEYYQYKVGG</sequence>
<dbReference type="InterPro" id="IPR055348">
    <property type="entry name" value="DctQ"/>
</dbReference>
<proteinExistence type="inferred from homology"/>
<evidence type="ECO:0000259" key="10">
    <source>
        <dbReference type="Pfam" id="PF04290"/>
    </source>
</evidence>
<feature type="transmembrane region" description="Helical" evidence="9">
    <location>
        <begin position="21"/>
        <end position="47"/>
    </location>
</feature>
<keyword evidence="5 9" id="KW-0812">Transmembrane</keyword>
<feature type="domain" description="Tripartite ATP-independent periplasmic transporters DctQ component" evidence="10">
    <location>
        <begin position="29"/>
        <end position="162"/>
    </location>
</feature>
<comment type="similarity">
    <text evidence="8 9">Belongs to the TRAP transporter small permease family.</text>
</comment>